<feature type="compositionally biased region" description="Pro residues" evidence="1">
    <location>
        <begin position="96"/>
        <end position="105"/>
    </location>
</feature>
<evidence type="ECO:0000256" key="1">
    <source>
        <dbReference type="SAM" id="MobiDB-lite"/>
    </source>
</evidence>
<dbReference type="EMBL" id="JARBJD010000098">
    <property type="protein sequence ID" value="KAK2952866.1"/>
    <property type="molecule type" value="Genomic_DNA"/>
</dbReference>
<sequence>MAQKERKRDEIRSARQENHLVSKHAMAVLPISIPIHSIHQTHLEGSVAVSGRTKGISQPAIARLHPTLVSGSEELRPRSDELHSLRQSLSKALLPSTPPTEPIPG</sequence>
<feature type="region of interest" description="Disordered" evidence="1">
    <location>
        <begin position="50"/>
        <end position="105"/>
    </location>
</feature>
<organism evidence="2 3">
    <name type="scientific">Blattamonas nauphoetae</name>
    <dbReference type="NCBI Taxonomy" id="2049346"/>
    <lineage>
        <taxon>Eukaryota</taxon>
        <taxon>Metamonada</taxon>
        <taxon>Preaxostyla</taxon>
        <taxon>Oxymonadida</taxon>
        <taxon>Blattamonas</taxon>
    </lineage>
</organism>
<name>A0ABQ9XKB1_9EUKA</name>
<dbReference type="Proteomes" id="UP001281761">
    <property type="component" value="Unassembled WGS sequence"/>
</dbReference>
<feature type="compositionally biased region" description="Basic and acidic residues" evidence="1">
    <location>
        <begin position="73"/>
        <end position="84"/>
    </location>
</feature>
<keyword evidence="3" id="KW-1185">Reference proteome</keyword>
<feature type="region of interest" description="Disordered" evidence="1">
    <location>
        <begin position="1"/>
        <end position="20"/>
    </location>
</feature>
<proteinExistence type="predicted"/>
<protein>
    <submittedName>
        <fullName evidence="2">Uncharacterized protein</fullName>
    </submittedName>
</protein>
<reference evidence="2 3" key="1">
    <citation type="journal article" date="2022" name="bioRxiv">
        <title>Genomics of Preaxostyla Flagellates Illuminates Evolutionary Transitions and the Path Towards Mitochondrial Loss.</title>
        <authorList>
            <person name="Novak L.V.F."/>
            <person name="Treitli S.C."/>
            <person name="Pyrih J."/>
            <person name="Halakuc P."/>
            <person name="Pipaliya S.V."/>
            <person name="Vacek V."/>
            <person name="Brzon O."/>
            <person name="Soukal P."/>
            <person name="Eme L."/>
            <person name="Dacks J.B."/>
            <person name="Karnkowska A."/>
            <person name="Elias M."/>
            <person name="Hampl V."/>
        </authorList>
    </citation>
    <scope>NUCLEOTIDE SEQUENCE [LARGE SCALE GENOMIC DNA]</scope>
    <source>
        <strain evidence="2">NAU3</strain>
        <tissue evidence="2">Gut</tissue>
    </source>
</reference>
<evidence type="ECO:0000313" key="2">
    <source>
        <dbReference type="EMBL" id="KAK2952866.1"/>
    </source>
</evidence>
<gene>
    <name evidence="2" type="ORF">BLNAU_12187</name>
</gene>
<evidence type="ECO:0000313" key="3">
    <source>
        <dbReference type="Proteomes" id="UP001281761"/>
    </source>
</evidence>
<comment type="caution">
    <text evidence="2">The sequence shown here is derived from an EMBL/GenBank/DDBJ whole genome shotgun (WGS) entry which is preliminary data.</text>
</comment>
<accession>A0ABQ9XKB1</accession>